<dbReference type="GO" id="GO:0005886">
    <property type="term" value="C:plasma membrane"/>
    <property type="evidence" value="ECO:0007669"/>
    <property type="project" value="UniProtKB-SubCell"/>
</dbReference>
<name>A0A6M8HFG5_9PROT</name>
<dbReference type="KEGG" id="lck:HN018_02330"/>
<evidence type="ECO:0000256" key="4">
    <source>
        <dbReference type="ARBA" id="ARBA00022989"/>
    </source>
</evidence>
<feature type="transmembrane region" description="Helical" evidence="6">
    <location>
        <begin position="341"/>
        <end position="361"/>
    </location>
</feature>
<dbReference type="PANTHER" id="PTHR30250">
    <property type="entry name" value="PST FAMILY PREDICTED COLANIC ACID TRANSPORTER"/>
    <property type="match status" value="1"/>
</dbReference>
<reference evidence="7 8" key="1">
    <citation type="journal article" date="2014" name="World J. Microbiol. Biotechnol.">
        <title>Biodiversity and physiological characteristics of Antarctic and Arctic lichens-associated bacteria.</title>
        <authorList>
            <person name="Lee Y.M."/>
            <person name="Kim E.H."/>
            <person name="Lee H.K."/>
            <person name="Hong S.G."/>
        </authorList>
    </citation>
    <scope>NUCLEOTIDE SEQUENCE [LARGE SCALE GENOMIC DNA]</scope>
    <source>
        <strain evidence="7 8">PAMC 26569</strain>
    </source>
</reference>
<evidence type="ECO:0000256" key="3">
    <source>
        <dbReference type="ARBA" id="ARBA00022692"/>
    </source>
</evidence>
<evidence type="ECO:0000256" key="2">
    <source>
        <dbReference type="ARBA" id="ARBA00022475"/>
    </source>
</evidence>
<dbReference type="InterPro" id="IPR050833">
    <property type="entry name" value="Poly_Biosynth_Transport"/>
</dbReference>
<dbReference type="RefSeq" id="WP_171836767.1">
    <property type="nucleotide sequence ID" value="NZ_CP053708.1"/>
</dbReference>
<keyword evidence="8" id="KW-1185">Reference proteome</keyword>
<dbReference type="Proteomes" id="UP000500767">
    <property type="component" value="Chromosome"/>
</dbReference>
<dbReference type="Pfam" id="PF13440">
    <property type="entry name" value="Polysacc_synt_3"/>
    <property type="match status" value="1"/>
</dbReference>
<dbReference type="AlphaFoldDB" id="A0A6M8HFG5"/>
<dbReference type="EMBL" id="CP053708">
    <property type="protein sequence ID" value="QKE89040.1"/>
    <property type="molecule type" value="Genomic_DNA"/>
</dbReference>
<feature type="transmembrane region" description="Helical" evidence="6">
    <location>
        <begin position="401"/>
        <end position="419"/>
    </location>
</feature>
<evidence type="ECO:0000256" key="1">
    <source>
        <dbReference type="ARBA" id="ARBA00004651"/>
    </source>
</evidence>
<organism evidence="7 8">
    <name type="scientific">Lichenicola cladoniae</name>
    <dbReference type="NCBI Taxonomy" id="1484109"/>
    <lineage>
        <taxon>Bacteria</taxon>
        <taxon>Pseudomonadati</taxon>
        <taxon>Pseudomonadota</taxon>
        <taxon>Alphaproteobacteria</taxon>
        <taxon>Acetobacterales</taxon>
        <taxon>Acetobacteraceae</taxon>
        <taxon>Lichenicola</taxon>
    </lineage>
</organism>
<feature type="transmembrane region" description="Helical" evidence="6">
    <location>
        <begin position="426"/>
        <end position="443"/>
    </location>
</feature>
<evidence type="ECO:0000313" key="8">
    <source>
        <dbReference type="Proteomes" id="UP000500767"/>
    </source>
</evidence>
<evidence type="ECO:0000256" key="5">
    <source>
        <dbReference type="ARBA" id="ARBA00023136"/>
    </source>
</evidence>
<feature type="transmembrane region" description="Helical" evidence="6">
    <location>
        <begin position="160"/>
        <end position="180"/>
    </location>
</feature>
<feature type="transmembrane region" description="Helical" evidence="6">
    <location>
        <begin position="368"/>
        <end position="389"/>
    </location>
</feature>
<dbReference type="CDD" id="cd13128">
    <property type="entry name" value="MATE_Wzx_like"/>
    <property type="match status" value="1"/>
</dbReference>
<protein>
    <submittedName>
        <fullName evidence="7">Flippase</fullName>
    </submittedName>
</protein>
<evidence type="ECO:0000256" key="6">
    <source>
        <dbReference type="SAM" id="Phobius"/>
    </source>
</evidence>
<keyword evidence="4 6" id="KW-1133">Transmembrane helix</keyword>
<feature type="transmembrane region" description="Helical" evidence="6">
    <location>
        <begin position="248"/>
        <end position="270"/>
    </location>
</feature>
<gene>
    <name evidence="7" type="ORF">HN018_02330</name>
</gene>
<keyword evidence="3 6" id="KW-0812">Transmembrane</keyword>
<proteinExistence type="predicted"/>
<feature type="transmembrane region" description="Helical" evidence="6">
    <location>
        <begin position="12"/>
        <end position="33"/>
    </location>
</feature>
<feature type="transmembrane region" description="Helical" evidence="6">
    <location>
        <begin position="225"/>
        <end position="242"/>
    </location>
</feature>
<feature type="transmembrane region" description="Helical" evidence="6">
    <location>
        <begin position="82"/>
        <end position="110"/>
    </location>
</feature>
<keyword evidence="5 6" id="KW-0472">Membrane</keyword>
<sequence>MSSRTTFSRNFLYNIVGALLPIIVSLGTVPFYIQQIGLARYGVVTISWVLLGYFGFLDFGLSRATANALAKLGHATPRERSPVLMTAFYCNLCLGLVAGVVMYGIGYLVLLHLVKIPGDLLPETRQAFPWMAAMLPLGMLAGITTGALESREKFLLSNTLGSFGAMAGQVLPLICCYVIGPRLDVVIPATLITRLVVVVLTYGIVIRLEWPLRLLDFDMTWLRKLFGYGSWVSISSLLNPILDTSNQLIVGATLGVAAVAGYSVPMTLAMRTQVVATALSRTLFPRLSRLSHVEALDSMQRATRSLAYGFGMVCGPAILFSGAFLRIWIGPHFQATSQAVAQILMFGAWTNGVAFLPYSFLQARGRPHITATVGLFEVIPFFAVLWLAIERFGLPGAALAWTLRVSINCILLFVLSGAVGRETLMLVPGIVLMLASLIVALLVPMSIATAAIAAAIVGLMFAVMTYVLDPTLRTTSQRIGRKLLRSR</sequence>
<feature type="transmembrane region" description="Helical" evidence="6">
    <location>
        <begin position="186"/>
        <end position="205"/>
    </location>
</feature>
<evidence type="ECO:0000313" key="7">
    <source>
        <dbReference type="EMBL" id="QKE89040.1"/>
    </source>
</evidence>
<feature type="transmembrane region" description="Helical" evidence="6">
    <location>
        <begin position="306"/>
        <end position="329"/>
    </location>
</feature>
<feature type="transmembrane region" description="Helical" evidence="6">
    <location>
        <begin position="39"/>
        <end position="61"/>
    </location>
</feature>
<comment type="subcellular location">
    <subcellularLocation>
        <location evidence="1">Cell membrane</location>
        <topology evidence="1">Multi-pass membrane protein</topology>
    </subcellularLocation>
</comment>
<feature type="transmembrane region" description="Helical" evidence="6">
    <location>
        <begin position="130"/>
        <end position="148"/>
    </location>
</feature>
<feature type="transmembrane region" description="Helical" evidence="6">
    <location>
        <begin position="449"/>
        <end position="468"/>
    </location>
</feature>
<dbReference type="PANTHER" id="PTHR30250:SF26">
    <property type="entry name" value="PSMA PROTEIN"/>
    <property type="match status" value="1"/>
</dbReference>
<keyword evidence="2" id="KW-1003">Cell membrane</keyword>
<accession>A0A6M8HFG5</accession>